<keyword evidence="1" id="KW-0812">Transmembrane</keyword>
<evidence type="ECO:0000313" key="2">
    <source>
        <dbReference type="EMBL" id="PHV55305.1"/>
    </source>
</evidence>
<organism evidence="2 3">
    <name type="scientific">Streptococcus macedonicus</name>
    <name type="common">Streptococcus gallolyticus macedonicus</name>
    <dbReference type="NCBI Taxonomy" id="59310"/>
    <lineage>
        <taxon>Bacteria</taxon>
        <taxon>Bacillati</taxon>
        <taxon>Bacillota</taxon>
        <taxon>Bacilli</taxon>
        <taxon>Lactobacillales</taxon>
        <taxon>Streptococcaceae</taxon>
        <taxon>Streptococcus</taxon>
    </lineage>
</organism>
<gene>
    <name evidence="2" type="ORF">CS010_11375</name>
</gene>
<keyword evidence="1" id="KW-0472">Membrane</keyword>
<sequence>MTKSELIRCYETEIAYQKHMLENLGRWMTLFLAVTSLGFLLIYFFNKHIILLILGFVLMICGSIEMLLFGYGIYHGKKNVAKVIDDFETKLQSFKKLF</sequence>
<feature type="transmembrane region" description="Helical" evidence="1">
    <location>
        <begin position="27"/>
        <end position="45"/>
    </location>
</feature>
<reference evidence="2 3" key="1">
    <citation type="submission" date="2017-10" db="EMBL/GenBank/DDBJ databases">
        <title>Whole-genome sequence of three Streptococcus macedonicus strains isolated from Italian cheeses of the Veneto region.</title>
        <authorList>
            <person name="Treu L."/>
            <person name="De Diego-Diaz B."/>
            <person name="Papadimitriou K."/>
            <person name="Tsakalidou E."/>
            <person name="Corich V."/>
            <person name="Giacomini A."/>
        </authorList>
    </citation>
    <scope>NUCLEOTIDE SEQUENCE [LARGE SCALE GENOMIC DNA]</scope>
    <source>
        <strain evidence="2 3">27MV</strain>
    </source>
</reference>
<proteinExistence type="predicted"/>
<dbReference type="Proteomes" id="UP000222913">
    <property type="component" value="Unassembled WGS sequence"/>
</dbReference>
<accession>A0A2G3NP59</accession>
<dbReference type="EMBL" id="PEBM01000080">
    <property type="protein sequence ID" value="PHV55305.1"/>
    <property type="molecule type" value="Genomic_DNA"/>
</dbReference>
<dbReference type="AlphaFoldDB" id="A0A2G3NP59"/>
<evidence type="ECO:0000256" key="1">
    <source>
        <dbReference type="SAM" id="Phobius"/>
    </source>
</evidence>
<keyword evidence="1" id="KW-1133">Transmembrane helix</keyword>
<name>A0A2G3NP59_STRMC</name>
<feature type="transmembrane region" description="Helical" evidence="1">
    <location>
        <begin position="51"/>
        <end position="74"/>
    </location>
</feature>
<evidence type="ECO:0000313" key="3">
    <source>
        <dbReference type="Proteomes" id="UP000222913"/>
    </source>
</evidence>
<comment type="caution">
    <text evidence="2">The sequence shown here is derived from an EMBL/GenBank/DDBJ whole genome shotgun (WGS) entry which is preliminary data.</text>
</comment>
<protein>
    <submittedName>
        <fullName evidence="2">PTS fructose transporter subunit IA</fullName>
    </submittedName>
</protein>
<dbReference type="RefSeq" id="WP_099390925.1">
    <property type="nucleotide sequence ID" value="NZ_PEBM01000080.1"/>
</dbReference>